<dbReference type="GO" id="GO:0015031">
    <property type="term" value="P:protein transport"/>
    <property type="evidence" value="ECO:0007669"/>
    <property type="project" value="UniProtKB-KW"/>
</dbReference>
<evidence type="ECO:0000256" key="1">
    <source>
        <dbReference type="ARBA" id="ARBA00004383"/>
    </source>
</evidence>
<protein>
    <recommendedName>
        <fullName evidence="3">Protein TonB</fullName>
    </recommendedName>
</protein>
<dbReference type="EMBL" id="UOEE01000118">
    <property type="protein sequence ID" value="VAV91006.1"/>
    <property type="molecule type" value="Genomic_DNA"/>
</dbReference>
<evidence type="ECO:0000256" key="9">
    <source>
        <dbReference type="ARBA" id="ARBA00022927"/>
    </source>
</evidence>
<evidence type="ECO:0000259" key="12">
    <source>
        <dbReference type="PROSITE" id="PS52015"/>
    </source>
</evidence>
<dbReference type="NCBIfam" id="TIGR01352">
    <property type="entry name" value="tonB_Cterm"/>
    <property type="match status" value="1"/>
</dbReference>
<evidence type="ECO:0000256" key="10">
    <source>
        <dbReference type="ARBA" id="ARBA00022989"/>
    </source>
</evidence>
<keyword evidence="5" id="KW-1003">Cell membrane</keyword>
<dbReference type="InterPro" id="IPR051045">
    <property type="entry name" value="TonB-dependent_transducer"/>
</dbReference>
<keyword evidence="10" id="KW-1133">Transmembrane helix</keyword>
<keyword evidence="9" id="KW-0653">Protein transport</keyword>
<evidence type="ECO:0000256" key="2">
    <source>
        <dbReference type="ARBA" id="ARBA00006555"/>
    </source>
</evidence>
<dbReference type="SUPFAM" id="SSF74653">
    <property type="entry name" value="TolA/TonB C-terminal domain"/>
    <property type="match status" value="1"/>
</dbReference>
<dbReference type="AlphaFoldDB" id="A0A3B0RR66"/>
<evidence type="ECO:0000313" key="13">
    <source>
        <dbReference type="EMBL" id="VAV91006.1"/>
    </source>
</evidence>
<sequence length="138" mass="15058">MKCGIGIVGICLLLASCETPEPRPLRHDYPAPPSVKRMTEAGACQGGGGLAAKSLPLPKFPRRAKRQERQGWVVVSLDVNTDGSTSNVFVKRAAPPDIFERTTIRAVQNWRFQPPGKTGLDGCLVFISYRLGRVRIGQ</sequence>
<dbReference type="GO" id="GO:0098797">
    <property type="term" value="C:plasma membrane protein complex"/>
    <property type="evidence" value="ECO:0007669"/>
    <property type="project" value="TreeGrafter"/>
</dbReference>
<dbReference type="PROSITE" id="PS51257">
    <property type="entry name" value="PROKAR_LIPOPROTEIN"/>
    <property type="match status" value="1"/>
</dbReference>
<dbReference type="InterPro" id="IPR037682">
    <property type="entry name" value="TonB_C"/>
</dbReference>
<accession>A0A3B0RR66</accession>
<evidence type="ECO:0000256" key="5">
    <source>
        <dbReference type="ARBA" id="ARBA00022475"/>
    </source>
</evidence>
<dbReference type="PROSITE" id="PS52015">
    <property type="entry name" value="TONB_CTD"/>
    <property type="match status" value="1"/>
</dbReference>
<evidence type="ECO:0000256" key="7">
    <source>
        <dbReference type="ARBA" id="ARBA00022692"/>
    </source>
</evidence>
<name>A0A3B0RR66_9ZZZZ</name>
<keyword evidence="11" id="KW-0472">Membrane</keyword>
<organism evidence="13">
    <name type="scientific">hydrothermal vent metagenome</name>
    <dbReference type="NCBI Taxonomy" id="652676"/>
    <lineage>
        <taxon>unclassified sequences</taxon>
        <taxon>metagenomes</taxon>
        <taxon>ecological metagenomes</taxon>
    </lineage>
</organism>
<dbReference type="Gene3D" id="3.30.2420.10">
    <property type="entry name" value="TonB"/>
    <property type="match status" value="1"/>
</dbReference>
<dbReference type="GO" id="GO:0055085">
    <property type="term" value="P:transmembrane transport"/>
    <property type="evidence" value="ECO:0007669"/>
    <property type="project" value="InterPro"/>
</dbReference>
<comment type="subcellular location">
    <subcellularLocation>
        <location evidence="1">Cell inner membrane</location>
        <topology evidence="1">Single-pass membrane protein</topology>
        <orientation evidence="1">Periplasmic side</orientation>
    </subcellularLocation>
</comment>
<proteinExistence type="inferred from homology"/>
<evidence type="ECO:0000256" key="6">
    <source>
        <dbReference type="ARBA" id="ARBA00022519"/>
    </source>
</evidence>
<keyword evidence="8" id="KW-0677">Repeat</keyword>
<keyword evidence="6" id="KW-0997">Cell inner membrane</keyword>
<dbReference type="InterPro" id="IPR006260">
    <property type="entry name" value="TonB/TolA_C"/>
</dbReference>
<reference evidence="13" key="1">
    <citation type="submission" date="2018-06" db="EMBL/GenBank/DDBJ databases">
        <authorList>
            <person name="Zhirakovskaya E."/>
        </authorList>
    </citation>
    <scope>NUCLEOTIDE SEQUENCE</scope>
</reference>
<dbReference type="PANTHER" id="PTHR33446:SF8">
    <property type="entry name" value="PROTEIN TONB"/>
    <property type="match status" value="1"/>
</dbReference>
<gene>
    <name evidence="13" type="ORF">MNBD_ALPHA06-2066</name>
</gene>
<feature type="domain" description="TonB C-terminal" evidence="12">
    <location>
        <begin position="45"/>
        <end position="138"/>
    </location>
</feature>
<comment type="similarity">
    <text evidence="2">Belongs to the TonB family.</text>
</comment>
<keyword evidence="7" id="KW-0812">Transmembrane</keyword>
<evidence type="ECO:0000256" key="8">
    <source>
        <dbReference type="ARBA" id="ARBA00022737"/>
    </source>
</evidence>
<dbReference type="GO" id="GO:0031992">
    <property type="term" value="F:energy transducer activity"/>
    <property type="evidence" value="ECO:0007669"/>
    <property type="project" value="TreeGrafter"/>
</dbReference>
<evidence type="ECO:0000256" key="4">
    <source>
        <dbReference type="ARBA" id="ARBA00022448"/>
    </source>
</evidence>
<keyword evidence="4" id="KW-0813">Transport</keyword>
<evidence type="ECO:0000256" key="11">
    <source>
        <dbReference type="ARBA" id="ARBA00023136"/>
    </source>
</evidence>
<evidence type="ECO:0000256" key="3">
    <source>
        <dbReference type="ARBA" id="ARBA00022362"/>
    </source>
</evidence>
<dbReference type="PANTHER" id="PTHR33446">
    <property type="entry name" value="PROTEIN TONB-RELATED"/>
    <property type="match status" value="1"/>
</dbReference>
<dbReference type="Pfam" id="PF03544">
    <property type="entry name" value="TonB_C"/>
    <property type="match status" value="1"/>
</dbReference>